<feature type="region of interest" description="Disordered" evidence="1">
    <location>
        <begin position="1"/>
        <end position="25"/>
    </location>
</feature>
<gene>
    <name evidence="3" type="primary">LOC110211664</name>
</gene>
<dbReference type="Proteomes" id="UP000515140">
    <property type="component" value="Unplaced"/>
</dbReference>
<feature type="compositionally biased region" description="Basic and acidic residues" evidence="1">
    <location>
        <begin position="1"/>
        <end position="15"/>
    </location>
</feature>
<feature type="compositionally biased region" description="Gly residues" evidence="1">
    <location>
        <begin position="77"/>
        <end position="89"/>
    </location>
</feature>
<accession>A0A6P5KMC8</accession>
<feature type="region of interest" description="Disordered" evidence="1">
    <location>
        <begin position="77"/>
        <end position="97"/>
    </location>
</feature>
<organism evidence="2 3">
    <name type="scientific">Phascolarctos cinereus</name>
    <name type="common">Koala</name>
    <dbReference type="NCBI Taxonomy" id="38626"/>
    <lineage>
        <taxon>Eukaryota</taxon>
        <taxon>Metazoa</taxon>
        <taxon>Chordata</taxon>
        <taxon>Craniata</taxon>
        <taxon>Vertebrata</taxon>
        <taxon>Euteleostomi</taxon>
        <taxon>Mammalia</taxon>
        <taxon>Metatheria</taxon>
        <taxon>Diprotodontia</taxon>
        <taxon>Phascolarctidae</taxon>
        <taxon>Phascolarctos</taxon>
    </lineage>
</organism>
<dbReference type="RefSeq" id="XP_020846760.1">
    <property type="nucleotide sequence ID" value="XM_020991101.1"/>
</dbReference>
<evidence type="ECO:0000313" key="2">
    <source>
        <dbReference type="Proteomes" id="UP000515140"/>
    </source>
</evidence>
<protein>
    <submittedName>
        <fullName evidence="3">Glycine-rich protein DOT1-like</fullName>
    </submittedName>
</protein>
<evidence type="ECO:0000256" key="1">
    <source>
        <dbReference type="SAM" id="MobiDB-lite"/>
    </source>
</evidence>
<evidence type="ECO:0000313" key="3">
    <source>
        <dbReference type="RefSeq" id="XP_020846760.1"/>
    </source>
</evidence>
<name>A0A6P5KMC8_PHACI</name>
<dbReference type="AlphaFoldDB" id="A0A6P5KMC8"/>
<dbReference type="GeneID" id="110211664"/>
<dbReference type="KEGG" id="pcw:110211664"/>
<keyword evidence="2" id="KW-1185">Reference proteome</keyword>
<reference evidence="3" key="1">
    <citation type="submission" date="2025-08" db="UniProtKB">
        <authorList>
            <consortium name="RefSeq"/>
        </authorList>
    </citation>
    <scope>IDENTIFICATION</scope>
    <source>
        <tissue evidence="3">Spleen</tissue>
    </source>
</reference>
<dbReference type="InParanoid" id="A0A6P5KMC8"/>
<sequence length="208" mass="21294">MRLEGRRGAGQEGREAPGGVWRGAGAQVRPGVWRGAGGGRKYDGNGSVARRCACVAERGSEAVSSAPFPAVAGAELGGGRGGGGGGGSSSVGRGTLHTGRWPEVAHRVPPGINDLTRSRSRRCRSGVEGRWFGGRAGRGLRRRRRGQERRQAVRGAARAGAAAAASLGAWGGRAVPGWASPGRRLPAAQLVAGGGYWRQPFLGPVMSA</sequence>
<proteinExistence type="predicted"/>